<dbReference type="STRING" id="13333.W1P9I6"/>
<comment type="similarity">
    <text evidence="2">Belongs to the class-I pyridoxal-phosphate-dependent aminotransferase family.</text>
</comment>
<dbReference type="FunFam" id="3.90.1150.10:FF:000040">
    <property type="entry name" value="Tyrosine aminotransferase"/>
    <property type="match status" value="1"/>
</dbReference>
<keyword evidence="3" id="KW-0663">Pyridoxal phosphate</keyword>
<proteinExistence type="inferred from homology"/>
<sequence length="293" mass="32984">MVSFQLVVHRRLRSRSRWRCWLVPGPTFCFLDPPTPYMRALLSIMDREALVDLNTAAIVIVNPINPCGNVFSHEHLSKVAETAKKLRILVISDEVYAHLTFGDRPFVSMGVFGSITPVITLGSISKRWAVPGWRMGWLATCDPNGILKKTNIVQCIKSYLEVSCDPATITQGALPHIIEKTNKEFFSNIVDMLRQMAEICYDAVTKIPCIYCPTKPEASMFVMVKLDVSQLQGISDDVDFCIKLAREESVILMPGKVLGIPGWLRIAFAVSPHLLEDGLRRIQSFCQRHSKHQ</sequence>
<gene>
    <name evidence="5" type="ORF">AMTR_s00058p00128720</name>
</gene>
<dbReference type="PANTHER" id="PTHR45744">
    <property type="entry name" value="TYROSINE AMINOTRANSFERASE"/>
    <property type="match status" value="1"/>
</dbReference>
<name>W1P9I6_AMBTC</name>
<evidence type="ECO:0000256" key="1">
    <source>
        <dbReference type="ARBA" id="ARBA00001933"/>
    </source>
</evidence>
<dbReference type="GO" id="GO:0006572">
    <property type="term" value="P:L-tyrosine catabolic process"/>
    <property type="evidence" value="ECO:0000318"/>
    <property type="project" value="GO_Central"/>
</dbReference>
<dbReference type="AlphaFoldDB" id="W1P9I6"/>
<dbReference type="Gene3D" id="3.40.640.10">
    <property type="entry name" value="Type I PLP-dependent aspartate aminotransferase-like (Major domain)"/>
    <property type="match status" value="1"/>
</dbReference>
<keyword evidence="6" id="KW-1185">Reference proteome</keyword>
<dbReference type="InterPro" id="IPR015421">
    <property type="entry name" value="PyrdxlP-dep_Trfase_major"/>
</dbReference>
<evidence type="ECO:0000259" key="4">
    <source>
        <dbReference type="Pfam" id="PF00155"/>
    </source>
</evidence>
<evidence type="ECO:0000313" key="5">
    <source>
        <dbReference type="EMBL" id="ERN06567.1"/>
    </source>
</evidence>
<dbReference type="SUPFAM" id="SSF53383">
    <property type="entry name" value="PLP-dependent transferases"/>
    <property type="match status" value="1"/>
</dbReference>
<accession>W1P9I6</accession>
<dbReference type="InterPro" id="IPR004839">
    <property type="entry name" value="Aminotransferase_I/II_large"/>
</dbReference>
<evidence type="ECO:0000313" key="6">
    <source>
        <dbReference type="Proteomes" id="UP000017836"/>
    </source>
</evidence>
<dbReference type="Pfam" id="PF00155">
    <property type="entry name" value="Aminotran_1_2"/>
    <property type="match status" value="1"/>
</dbReference>
<dbReference type="eggNOG" id="KOG0259">
    <property type="taxonomic scope" value="Eukaryota"/>
</dbReference>
<reference evidence="6" key="1">
    <citation type="journal article" date="2013" name="Science">
        <title>The Amborella genome and the evolution of flowering plants.</title>
        <authorList>
            <consortium name="Amborella Genome Project"/>
        </authorList>
    </citation>
    <scope>NUCLEOTIDE SEQUENCE [LARGE SCALE GENOMIC DNA]</scope>
</reference>
<evidence type="ECO:0000256" key="3">
    <source>
        <dbReference type="ARBA" id="ARBA00022898"/>
    </source>
</evidence>
<dbReference type="PANTHER" id="PTHR45744:SF11">
    <property type="entry name" value="TYROSINE AMINOTRANSFERASE"/>
    <property type="match status" value="1"/>
</dbReference>
<organism evidence="5 6">
    <name type="scientific">Amborella trichopoda</name>
    <dbReference type="NCBI Taxonomy" id="13333"/>
    <lineage>
        <taxon>Eukaryota</taxon>
        <taxon>Viridiplantae</taxon>
        <taxon>Streptophyta</taxon>
        <taxon>Embryophyta</taxon>
        <taxon>Tracheophyta</taxon>
        <taxon>Spermatophyta</taxon>
        <taxon>Magnoliopsida</taxon>
        <taxon>Amborellales</taxon>
        <taxon>Amborellaceae</taxon>
        <taxon>Amborella</taxon>
    </lineage>
</organism>
<dbReference type="GO" id="GO:0004838">
    <property type="term" value="F:L-tyrosine-2-oxoglutarate transaminase activity"/>
    <property type="evidence" value="ECO:0000318"/>
    <property type="project" value="GO_Central"/>
</dbReference>
<dbReference type="GO" id="GO:0030170">
    <property type="term" value="F:pyridoxal phosphate binding"/>
    <property type="evidence" value="ECO:0007669"/>
    <property type="project" value="InterPro"/>
</dbReference>
<dbReference type="InterPro" id="IPR005958">
    <property type="entry name" value="TyrNic_aminoTrfase"/>
</dbReference>
<protein>
    <recommendedName>
        <fullName evidence="4">Aminotransferase class I/classII large domain-containing protein</fullName>
    </recommendedName>
</protein>
<dbReference type="CDD" id="cd00609">
    <property type="entry name" value="AAT_like"/>
    <property type="match status" value="1"/>
</dbReference>
<dbReference type="Gramene" id="ERN06567">
    <property type="protein sequence ID" value="ERN06567"/>
    <property type="gene ID" value="AMTR_s00058p00128720"/>
</dbReference>
<dbReference type="Proteomes" id="UP000017836">
    <property type="component" value="Unassembled WGS sequence"/>
</dbReference>
<dbReference type="OMA" id="QMAEICY"/>
<dbReference type="Gene3D" id="3.90.1150.10">
    <property type="entry name" value="Aspartate Aminotransferase, domain 1"/>
    <property type="match status" value="1"/>
</dbReference>
<dbReference type="EMBL" id="KI393888">
    <property type="protein sequence ID" value="ERN06567.1"/>
    <property type="molecule type" value="Genomic_DNA"/>
</dbReference>
<dbReference type="InterPro" id="IPR015422">
    <property type="entry name" value="PyrdxlP-dep_Trfase_small"/>
</dbReference>
<dbReference type="NCBIfam" id="TIGR01265">
    <property type="entry name" value="tyr_nico_aTase"/>
    <property type="match status" value="1"/>
</dbReference>
<dbReference type="InterPro" id="IPR015424">
    <property type="entry name" value="PyrdxlP-dep_Trfase"/>
</dbReference>
<feature type="domain" description="Aminotransferase class I/classII large" evidence="4">
    <location>
        <begin position="52"/>
        <end position="282"/>
    </location>
</feature>
<dbReference type="HOGENOM" id="CLU_017584_4_2_1"/>
<evidence type="ECO:0000256" key="2">
    <source>
        <dbReference type="ARBA" id="ARBA00007441"/>
    </source>
</evidence>
<comment type="cofactor">
    <cofactor evidence="1">
        <name>pyridoxal 5'-phosphate</name>
        <dbReference type="ChEBI" id="CHEBI:597326"/>
    </cofactor>
</comment>
<dbReference type="PROSITE" id="PS00105">
    <property type="entry name" value="AA_TRANSFER_CLASS_1"/>
    <property type="match status" value="1"/>
</dbReference>
<dbReference type="InterPro" id="IPR004838">
    <property type="entry name" value="NHTrfase_class1_PyrdxlP-BS"/>
</dbReference>